<evidence type="ECO:0000313" key="2">
    <source>
        <dbReference type="Proteomes" id="UP000054107"/>
    </source>
</evidence>
<proteinExistence type="predicted"/>
<evidence type="ECO:0000313" key="1">
    <source>
        <dbReference type="EMBL" id="CEP19921.1"/>
    </source>
</evidence>
<keyword evidence="2" id="KW-1185">Reference proteome</keyword>
<gene>
    <name evidence="1" type="primary">PARPA_14240.1 scaffold 48946</name>
</gene>
<dbReference type="EMBL" id="LN734150">
    <property type="protein sequence ID" value="CEP19921.1"/>
    <property type="molecule type" value="Genomic_DNA"/>
</dbReference>
<organism evidence="1 2">
    <name type="scientific">Parasitella parasitica</name>
    <dbReference type="NCBI Taxonomy" id="35722"/>
    <lineage>
        <taxon>Eukaryota</taxon>
        <taxon>Fungi</taxon>
        <taxon>Fungi incertae sedis</taxon>
        <taxon>Mucoromycota</taxon>
        <taxon>Mucoromycotina</taxon>
        <taxon>Mucoromycetes</taxon>
        <taxon>Mucorales</taxon>
        <taxon>Mucorineae</taxon>
        <taxon>Mucoraceae</taxon>
        <taxon>Parasitella</taxon>
    </lineage>
</organism>
<sequence length="331" mass="37888">MEKASNFYKQFNELLESFTKEFDDPSLYVEEGTPRIKRGHLLGLIRGQELDCPSFRQGNAFNWHRKLHKGNITEAKEAYAKLSKEEVSRLKRESLENSLSLDPTFDLECKAEDFYKSRMNEGSSPLHLFHNFVNQAGKGPSAPSRQIARKRRNIEESDDSVAQKKIYGSVAKRTLQEAFIKQSLLSIFGGLGLAQKSIPSSKFDSNNYWDEKKVRFEGWPTHAKLADGTVCRIKGLQTYITNWDKASLDTVQDYLVSGWISASRINEKNESTRAYSMFQHRKYLSNGDFNEWKDVKYTLPSTQQVFSNETPSDEVLGGERAQHLASTNQME</sequence>
<dbReference type="Proteomes" id="UP000054107">
    <property type="component" value="Unassembled WGS sequence"/>
</dbReference>
<dbReference type="AlphaFoldDB" id="A0A0B7NMT6"/>
<accession>A0A0B7NMT6</accession>
<reference evidence="1 2" key="1">
    <citation type="submission" date="2014-09" db="EMBL/GenBank/DDBJ databases">
        <authorList>
            <person name="Ellenberger Sabrina"/>
        </authorList>
    </citation>
    <scope>NUCLEOTIDE SEQUENCE [LARGE SCALE GENOMIC DNA]</scope>
    <source>
        <strain evidence="1 2">CBS 412.66</strain>
    </source>
</reference>
<name>A0A0B7NMT6_9FUNG</name>
<protein>
    <submittedName>
        <fullName evidence="1">Uncharacterized protein</fullName>
    </submittedName>
</protein>